<dbReference type="EMBL" id="CAXAMM010017413">
    <property type="protein sequence ID" value="CAK9041091.1"/>
    <property type="molecule type" value="Genomic_DNA"/>
</dbReference>
<evidence type="ECO:0000313" key="3">
    <source>
        <dbReference type="EMBL" id="CAK9041091.1"/>
    </source>
</evidence>
<gene>
    <name evidence="3" type="ORF">SCF082_LOCUS23791</name>
</gene>
<evidence type="ECO:0000256" key="1">
    <source>
        <dbReference type="SAM" id="Phobius"/>
    </source>
</evidence>
<organism evidence="3 4">
    <name type="scientific">Durusdinium trenchii</name>
    <dbReference type="NCBI Taxonomy" id="1381693"/>
    <lineage>
        <taxon>Eukaryota</taxon>
        <taxon>Sar</taxon>
        <taxon>Alveolata</taxon>
        <taxon>Dinophyceae</taxon>
        <taxon>Suessiales</taxon>
        <taxon>Symbiodiniaceae</taxon>
        <taxon>Durusdinium</taxon>
    </lineage>
</organism>
<proteinExistence type="predicted"/>
<evidence type="ECO:0000256" key="2">
    <source>
        <dbReference type="SAM" id="SignalP"/>
    </source>
</evidence>
<protein>
    <submittedName>
        <fullName evidence="3">tRNA (Uracil(54)-C(5))-methyltransferase</fullName>
    </submittedName>
</protein>
<keyword evidence="1" id="KW-0472">Membrane</keyword>
<accession>A0ABP0LQN3</accession>
<feature type="transmembrane region" description="Helical" evidence="1">
    <location>
        <begin position="82"/>
        <end position="101"/>
    </location>
</feature>
<name>A0ABP0LQN3_9DINO</name>
<dbReference type="Proteomes" id="UP001642464">
    <property type="component" value="Unassembled WGS sequence"/>
</dbReference>
<reference evidence="3 4" key="1">
    <citation type="submission" date="2024-02" db="EMBL/GenBank/DDBJ databases">
        <authorList>
            <person name="Chen Y."/>
            <person name="Shah S."/>
            <person name="Dougan E. K."/>
            <person name="Thang M."/>
            <person name="Chan C."/>
        </authorList>
    </citation>
    <scope>NUCLEOTIDE SEQUENCE [LARGE SCALE GENOMIC DNA]</scope>
</reference>
<keyword evidence="1" id="KW-0812">Transmembrane</keyword>
<keyword evidence="4" id="KW-1185">Reference proteome</keyword>
<comment type="caution">
    <text evidence="3">The sequence shown here is derived from an EMBL/GenBank/DDBJ whole genome shotgun (WGS) entry which is preliminary data.</text>
</comment>
<feature type="chain" id="PRO_5045869503" evidence="2">
    <location>
        <begin position="20"/>
        <end position="112"/>
    </location>
</feature>
<evidence type="ECO:0000313" key="4">
    <source>
        <dbReference type="Proteomes" id="UP001642464"/>
    </source>
</evidence>
<sequence>MRSNRGSLLALAFTLLAGAAFIAPQSPSRSPKVGAKFFQEDRSQVKQTENKMKLGGVWDAIDAVDAYTKKGSGSIQGPLAGVPWLTVIYFVIFFWCINLFVTEGGGKADRPV</sequence>
<keyword evidence="1" id="KW-1133">Transmembrane helix</keyword>
<keyword evidence="2" id="KW-0732">Signal</keyword>
<feature type="signal peptide" evidence="2">
    <location>
        <begin position="1"/>
        <end position="19"/>
    </location>
</feature>